<organism evidence="1 2">
    <name type="scientific">Paramuricea clavata</name>
    <name type="common">Red gorgonian</name>
    <name type="synonym">Violescent sea-whip</name>
    <dbReference type="NCBI Taxonomy" id="317549"/>
    <lineage>
        <taxon>Eukaryota</taxon>
        <taxon>Metazoa</taxon>
        <taxon>Cnidaria</taxon>
        <taxon>Anthozoa</taxon>
        <taxon>Octocorallia</taxon>
        <taxon>Malacalcyonacea</taxon>
        <taxon>Plexauridae</taxon>
        <taxon>Paramuricea</taxon>
    </lineage>
</organism>
<dbReference type="PANTHER" id="PTHR16165">
    <property type="entry name" value="NXPE FAMILY MEMBER"/>
    <property type="match status" value="1"/>
</dbReference>
<keyword evidence="2" id="KW-1185">Reference proteome</keyword>
<reference evidence="1" key="1">
    <citation type="submission" date="2020-04" db="EMBL/GenBank/DDBJ databases">
        <authorList>
            <person name="Alioto T."/>
            <person name="Alioto T."/>
            <person name="Gomez Garrido J."/>
        </authorList>
    </citation>
    <scope>NUCLEOTIDE SEQUENCE</scope>
    <source>
        <strain evidence="1">A484AB</strain>
    </source>
</reference>
<proteinExistence type="predicted"/>
<dbReference type="PROSITE" id="PS50194">
    <property type="entry name" value="FILAMIN_REPEAT"/>
    <property type="match status" value="1"/>
</dbReference>
<dbReference type="InterPro" id="IPR036514">
    <property type="entry name" value="SGNH_hydro_sf"/>
</dbReference>
<sequence length="433" mass="50217">LMARWCRIHQAKLDWKKYLAPCARHTKWGIKNAGWKNKKLKTCAANSFISKWDIRPAGEFSKFFIQSKTSSNHTKNIGGDSWRIHIKGTSSVSATVFDHNNGVYEVIFLLMEAGLYQIEINLDYTLCDGFKDPPVDWYKKGRCIQGKKQPDGILQGDCPFLKKPLGNGKCISMKIPEPRYHKELLIIAVPFLAMQIICDCPSLIYDGLGRWINGTWKPFSQVSSRRRLTALERDPHNHEGVLWIYGDSISQRFAGFLKNGPYSEICEKIFNKCKTTYTWVYNLENEWLALKKIDGKHYNHTKVMREISKVLEEKRLDKHSVIMLNWGIHFVYAVNFTNYKKLIDDFLKTVELKRSKGQFKSKIIWRTTTAIFKERNSRLHKDSERFLTFPRIVLYNAYAMSAMCRAGVDVIDVYPMTDSFPPGTISKNDALHY</sequence>
<evidence type="ECO:0000313" key="1">
    <source>
        <dbReference type="EMBL" id="CAB4011400.1"/>
    </source>
</evidence>
<feature type="non-terminal residue" evidence="1">
    <location>
        <position position="433"/>
    </location>
</feature>
<dbReference type="InterPro" id="IPR017868">
    <property type="entry name" value="Filamin/ABP280_repeat-like"/>
</dbReference>
<dbReference type="InterPro" id="IPR013783">
    <property type="entry name" value="Ig-like_fold"/>
</dbReference>
<evidence type="ECO:0000313" key="2">
    <source>
        <dbReference type="Proteomes" id="UP001152795"/>
    </source>
</evidence>
<dbReference type="SUPFAM" id="SSF81296">
    <property type="entry name" value="E set domains"/>
    <property type="match status" value="1"/>
</dbReference>
<dbReference type="PANTHER" id="PTHR16165:SF5">
    <property type="entry name" value="NXPE FAMILY MEMBER 3"/>
    <property type="match status" value="1"/>
</dbReference>
<dbReference type="Gene3D" id="3.40.50.1110">
    <property type="entry name" value="SGNH hydrolase"/>
    <property type="match status" value="1"/>
</dbReference>
<comment type="caution">
    <text evidence="1">The sequence shown here is derived from an EMBL/GenBank/DDBJ whole genome shotgun (WGS) entry which is preliminary data.</text>
</comment>
<dbReference type="Proteomes" id="UP001152795">
    <property type="component" value="Unassembled WGS sequence"/>
</dbReference>
<feature type="non-terminal residue" evidence="1">
    <location>
        <position position="1"/>
    </location>
</feature>
<gene>
    <name evidence="1" type="ORF">PACLA_8A011048</name>
</gene>
<name>A0A7D9EL08_PARCT</name>
<dbReference type="OrthoDB" id="5948380at2759"/>
<protein>
    <submittedName>
        <fullName evidence="1">Uncharacterized protein</fullName>
    </submittedName>
</protein>
<accession>A0A7D9EL08</accession>
<dbReference type="EMBL" id="CACRXK020007131">
    <property type="protein sequence ID" value="CAB4011400.1"/>
    <property type="molecule type" value="Genomic_DNA"/>
</dbReference>
<dbReference type="Gene3D" id="2.60.40.10">
    <property type="entry name" value="Immunoglobulins"/>
    <property type="match status" value="1"/>
</dbReference>
<dbReference type="InterPro" id="IPR014756">
    <property type="entry name" value="Ig_E-set"/>
</dbReference>
<dbReference type="AlphaFoldDB" id="A0A7D9EL08"/>